<feature type="transmembrane region" description="Helical" evidence="1">
    <location>
        <begin position="6"/>
        <end position="29"/>
    </location>
</feature>
<sequence>MKESKLYLEALLATVLVFVVMGALALMPWNIKALNPLKEIVKDFRYTDLYYSQLRGKPGSVDTAIVLVNIGSADRATMAGLLEVLNGYAPAAIGLDVYFPELKSPQEDSLLAAALQLNRDRLVAGNYLWEQPLEAPQVLGSASLFSLPQSGYLNLVGEDSLNTTIRHFRPFIRHGESEYTSWATRLAAAVDPQAVEALKKRERSIELIHYSGDWERFVHYEADEILAGGVAKNALANKIVLLGYLGEQVGEKRVMEDLHFTPLNPEQLGRSKPDMYGMVIQANIISMILRGDYINEMPFWLELLLAFAICYLHTLLFVYFFVKQHLWYHPVAKLVQLLTSIFLVYAMVVFYANANYSINTTLMVLAVLLSVDVLYLYETLAAYLYKKRGTHSYFIHHH</sequence>
<proteinExistence type="predicted"/>
<dbReference type="InterPro" id="IPR007890">
    <property type="entry name" value="CHASE2"/>
</dbReference>
<organism evidence="3 4">
    <name type="scientific">Cesiribacter andamanensis AMV16</name>
    <dbReference type="NCBI Taxonomy" id="1279009"/>
    <lineage>
        <taxon>Bacteria</taxon>
        <taxon>Pseudomonadati</taxon>
        <taxon>Bacteroidota</taxon>
        <taxon>Cytophagia</taxon>
        <taxon>Cytophagales</taxon>
        <taxon>Cesiribacteraceae</taxon>
        <taxon>Cesiribacter</taxon>
    </lineage>
</organism>
<dbReference type="STRING" id="1279009.ADICEAN_01608"/>
<feature type="domain" description="CHASE2" evidence="2">
    <location>
        <begin position="41"/>
        <end position="317"/>
    </location>
</feature>
<feature type="transmembrane region" description="Helical" evidence="1">
    <location>
        <begin position="358"/>
        <end position="377"/>
    </location>
</feature>
<reference evidence="3 4" key="1">
    <citation type="journal article" date="2013" name="Genome Announc.">
        <title>Draft Genome Sequence of Cesiribacter andamanensis Strain AMV16T, Isolated from a Soil Sample from a Mud Volcano in the Andaman Islands, India.</title>
        <authorList>
            <person name="Shivaji S."/>
            <person name="Ara S."/>
            <person name="Begum Z."/>
            <person name="Srinivas T.N."/>
            <person name="Singh A."/>
            <person name="Kumar Pinnaka A."/>
        </authorList>
    </citation>
    <scope>NUCLEOTIDE SEQUENCE [LARGE SCALE GENOMIC DNA]</scope>
    <source>
        <strain evidence="3 4">AMV16</strain>
    </source>
</reference>
<keyword evidence="1" id="KW-0472">Membrane</keyword>
<accession>M7NNA9</accession>
<feature type="transmembrane region" description="Helical" evidence="1">
    <location>
        <begin position="334"/>
        <end position="352"/>
    </location>
</feature>
<dbReference type="SMART" id="SM01080">
    <property type="entry name" value="CHASE2"/>
    <property type="match status" value="1"/>
</dbReference>
<feature type="transmembrane region" description="Helical" evidence="1">
    <location>
        <begin position="299"/>
        <end position="322"/>
    </location>
</feature>
<keyword evidence="1" id="KW-1133">Transmembrane helix</keyword>
<protein>
    <submittedName>
        <fullName evidence="3">Putative transmembrane sensor domain protein</fullName>
    </submittedName>
</protein>
<name>M7NNA9_9BACT</name>
<gene>
    <name evidence="3" type="ORF">ADICEAN_01608</name>
</gene>
<keyword evidence="1 3" id="KW-0812">Transmembrane</keyword>
<dbReference type="eggNOG" id="COG4252">
    <property type="taxonomic scope" value="Bacteria"/>
</dbReference>
<dbReference type="Proteomes" id="UP000011910">
    <property type="component" value="Unassembled WGS sequence"/>
</dbReference>
<dbReference type="AlphaFoldDB" id="M7NNA9"/>
<evidence type="ECO:0000256" key="1">
    <source>
        <dbReference type="SAM" id="Phobius"/>
    </source>
</evidence>
<dbReference type="OrthoDB" id="1403562at2"/>
<evidence type="ECO:0000259" key="2">
    <source>
        <dbReference type="SMART" id="SM01080"/>
    </source>
</evidence>
<keyword evidence="4" id="KW-1185">Reference proteome</keyword>
<dbReference type="Pfam" id="PF05226">
    <property type="entry name" value="CHASE2"/>
    <property type="match status" value="1"/>
</dbReference>
<dbReference type="RefSeq" id="WP_009195005.1">
    <property type="nucleotide sequence ID" value="NZ_AODQ01000031.1"/>
</dbReference>
<evidence type="ECO:0000313" key="4">
    <source>
        <dbReference type="Proteomes" id="UP000011910"/>
    </source>
</evidence>
<evidence type="ECO:0000313" key="3">
    <source>
        <dbReference type="EMBL" id="EMR03215.1"/>
    </source>
</evidence>
<comment type="caution">
    <text evidence="3">The sequence shown here is derived from an EMBL/GenBank/DDBJ whole genome shotgun (WGS) entry which is preliminary data.</text>
</comment>
<dbReference type="EMBL" id="AODQ01000031">
    <property type="protein sequence ID" value="EMR03215.1"/>
    <property type="molecule type" value="Genomic_DNA"/>
</dbReference>